<sequence>MDEANLNMDDADDDGTFVPTGGRQPQALQLSSLDSMCAQFALRTVCAMGLRFNLRTNINDILTVCAPELIWPVTVIQRLQRFLSARCADMPGWRAVGKLDLPTFMDRHGQWSSAFDESSLFYYLDEYVKHHAKDMFTVFGASCDALGERLSGERVLLVGNIDMLARVLGLPPHERALLLFASLVKYKRDLRAVMVDCKVAHSQEAFQLLANLAGASTAEVAASLRPGSRLETLGLIEPPLPENSVTDLGDLMRISDRLLHVLLGDYASEADMMAVFTRPAPPTTLSQSDYPHVETDARYLTALLENASQQRAAGVNILLYGAPGTGKTELARVLARDAGCELYEVDCLDKDGNSLTGKDRYRSLQVSQAFLRGRPGAVLLFDEVEDVFPGPTRELMSLFGHEEPRGSVNGKAWVNQTLEQNPVPVIWVSNSIRQIDPAYLRRFQFHLELKVPPPTVRESIIRKHLEGLEVSDAFMAKLAARKTLTPAQIDSAARFARLTQPAMEEPAESLIERQLDHADQAMGLRPEVQAHRVVTEYKLDYLNLETRFSVERIIEALRARRRGTLCFYGPPGTGKTVLAEHIAAQLDMPLMIRRASDLMSKYVGETEQQIAAMFARAEEERALLLLDEADSFMQSRQGAVRNYEVSEVNEMLQGMERFDGIFVCTTNLFDRIDEAALRRFAFKIRFKPLVRAQREQMFIAEALGGKAEALKPVWREMLASLDMLTPGDFAVVKQQSVLLGETLDPEAFLAQLRQEHSIKPELRERRSIGFTPR</sequence>
<dbReference type="SUPFAM" id="SSF52540">
    <property type="entry name" value="P-loop containing nucleoside triphosphate hydrolases"/>
    <property type="match status" value="2"/>
</dbReference>
<dbReference type="CDD" id="cd19481">
    <property type="entry name" value="RecA-like_protease"/>
    <property type="match status" value="1"/>
</dbReference>
<organism evidence="3 4">
    <name type="scientific">Ralstonia pickettii</name>
    <name type="common">Burkholderia pickettii</name>
    <dbReference type="NCBI Taxonomy" id="329"/>
    <lineage>
        <taxon>Bacteria</taxon>
        <taxon>Pseudomonadati</taxon>
        <taxon>Pseudomonadota</taxon>
        <taxon>Betaproteobacteria</taxon>
        <taxon>Burkholderiales</taxon>
        <taxon>Burkholderiaceae</taxon>
        <taxon>Ralstonia</taxon>
    </lineage>
</organism>
<feature type="domain" description="AAA+ ATPase" evidence="2">
    <location>
        <begin position="561"/>
        <end position="690"/>
    </location>
</feature>
<protein>
    <submittedName>
        <fullName evidence="3">ATPase</fullName>
    </submittedName>
</protein>
<dbReference type="InterPro" id="IPR003593">
    <property type="entry name" value="AAA+_ATPase"/>
</dbReference>
<proteinExistence type="predicted"/>
<dbReference type="InterPro" id="IPR027417">
    <property type="entry name" value="P-loop_NTPase"/>
</dbReference>
<dbReference type="GO" id="GO:0005524">
    <property type="term" value="F:ATP binding"/>
    <property type="evidence" value="ECO:0007669"/>
    <property type="project" value="UniProtKB-KW"/>
</dbReference>
<dbReference type="PANTHER" id="PTHR23077">
    <property type="entry name" value="AAA-FAMILY ATPASE"/>
    <property type="match status" value="1"/>
</dbReference>
<dbReference type="AlphaFoldDB" id="A0A2N4TJN5"/>
<gene>
    <name evidence="3" type="ORF">C0Q88_24710</name>
</gene>
<dbReference type="Pfam" id="PF00004">
    <property type="entry name" value="AAA"/>
    <property type="match status" value="2"/>
</dbReference>
<dbReference type="OrthoDB" id="9802352at2"/>
<dbReference type="GO" id="GO:0016887">
    <property type="term" value="F:ATP hydrolysis activity"/>
    <property type="evidence" value="ECO:0007669"/>
    <property type="project" value="InterPro"/>
</dbReference>
<evidence type="ECO:0000259" key="2">
    <source>
        <dbReference type="SMART" id="SM00382"/>
    </source>
</evidence>
<reference evidence="3 4" key="1">
    <citation type="submission" date="2017-12" db="EMBL/GenBank/DDBJ databases">
        <title>Draft genome sequence of Ralstonia pickettii 52.</title>
        <authorList>
            <person name="Zheng B."/>
        </authorList>
    </citation>
    <scope>NUCLEOTIDE SEQUENCE [LARGE SCALE GENOMIC DNA]</scope>
    <source>
        <strain evidence="3 4">52</strain>
    </source>
</reference>
<feature type="region of interest" description="Disordered" evidence="1">
    <location>
        <begin position="1"/>
        <end position="23"/>
    </location>
</feature>
<dbReference type="Proteomes" id="UP000234456">
    <property type="component" value="Unassembled WGS sequence"/>
</dbReference>
<feature type="domain" description="AAA+ ATPase" evidence="2">
    <location>
        <begin position="313"/>
        <end position="453"/>
    </location>
</feature>
<feature type="compositionally biased region" description="Acidic residues" evidence="1">
    <location>
        <begin position="1"/>
        <end position="15"/>
    </location>
</feature>
<accession>A0A2N4TJN5</accession>
<dbReference type="SMART" id="SM00382">
    <property type="entry name" value="AAA"/>
    <property type="match status" value="2"/>
</dbReference>
<evidence type="ECO:0000313" key="3">
    <source>
        <dbReference type="EMBL" id="PLC39905.1"/>
    </source>
</evidence>
<comment type="caution">
    <text evidence="3">The sequence shown here is derived from an EMBL/GenBank/DDBJ whole genome shotgun (WGS) entry which is preliminary data.</text>
</comment>
<dbReference type="EMBL" id="PKQE01000009">
    <property type="protein sequence ID" value="PLC39905.1"/>
    <property type="molecule type" value="Genomic_DNA"/>
</dbReference>
<dbReference type="RefSeq" id="WP_102067539.1">
    <property type="nucleotide sequence ID" value="NZ_PKQE01000009.1"/>
</dbReference>
<evidence type="ECO:0000256" key="1">
    <source>
        <dbReference type="SAM" id="MobiDB-lite"/>
    </source>
</evidence>
<dbReference type="InterPro" id="IPR050168">
    <property type="entry name" value="AAA_ATPase_domain"/>
</dbReference>
<evidence type="ECO:0000313" key="4">
    <source>
        <dbReference type="Proteomes" id="UP000234456"/>
    </source>
</evidence>
<name>A0A2N4TJN5_RALPI</name>
<dbReference type="Gene3D" id="3.40.50.300">
    <property type="entry name" value="P-loop containing nucleotide triphosphate hydrolases"/>
    <property type="match status" value="2"/>
</dbReference>
<dbReference type="InterPro" id="IPR003959">
    <property type="entry name" value="ATPase_AAA_core"/>
</dbReference>